<dbReference type="InParanoid" id="Q2HD10"/>
<dbReference type="SMART" id="SM00015">
    <property type="entry name" value="IQ"/>
    <property type="match status" value="1"/>
</dbReference>
<dbReference type="GO" id="GO:0005634">
    <property type="term" value="C:nucleus"/>
    <property type="evidence" value="ECO:0007669"/>
    <property type="project" value="UniProtKB-SubCell"/>
</dbReference>
<dbReference type="Proteomes" id="UP000001056">
    <property type="component" value="Unassembled WGS sequence"/>
</dbReference>
<proteinExistence type="predicted"/>
<feature type="compositionally biased region" description="Pro residues" evidence="6">
    <location>
        <begin position="463"/>
        <end position="472"/>
    </location>
</feature>
<dbReference type="PANTHER" id="PTHR31250:SF27">
    <property type="entry name" value="IQ DOMAIN-CONTAINING PROTEIN IQM5"/>
    <property type="match status" value="1"/>
</dbReference>
<reference evidence="8" key="1">
    <citation type="journal article" date="2015" name="Genome Announc.">
        <title>Draft genome sequence of the cellulolytic fungus Chaetomium globosum.</title>
        <authorList>
            <person name="Cuomo C.A."/>
            <person name="Untereiner W.A."/>
            <person name="Ma L.-J."/>
            <person name="Grabherr M."/>
            <person name="Birren B.W."/>
        </authorList>
    </citation>
    <scope>NUCLEOTIDE SEQUENCE [LARGE SCALE GENOMIC DNA]</scope>
    <source>
        <strain evidence="8">ATCC 6205 / CBS 148.51 / DSM 1962 / NBRC 6347 / NRRL 1970</strain>
    </source>
</reference>
<organism evidence="7 8">
    <name type="scientific">Chaetomium globosum (strain ATCC 6205 / CBS 148.51 / DSM 1962 / NBRC 6347 / NRRL 1970)</name>
    <name type="common">Soil fungus</name>
    <dbReference type="NCBI Taxonomy" id="306901"/>
    <lineage>
        <taxon>Eukaryota</taxon>
        <taxon>Fungi</taxon>
        <taxon>Dikarya</taxon>
        <taxon>Ascomycota</taxon>
        <taxon>Pezizomycotina</taxon>
        <taxon>Sordariomycetes</taxon>
        <taxon>Sordariomycetidae</taxon>
        <taxon>Sordariales</taxon>
        <taxon>Chaetomiaceae</taxon>
        <taxon>Chaetomium</taxon>
    </lineage>
</organism>
<feature type="region of interest" description="Disordered" evidence="6">
    <location>
        <begin position="351"/>
        <end position="417"/>
    </location>
</feature>
<sequence length="1052" mass="114565">MSPMPVFLITGASSGFGEAIAYDALARGHHVIATARSTAKLSALKSAGATVLALDVTSDEATLAAIFREAHAVHGRITHVVNSAGYLLEGAVEEARGSGKEVFDLFNTNVLGTCNIARVAAPYLREAAKEDGQMAALATFGSLGSWLSAAAAAHYCSTKFAVSGLTEGLAEEFRPFGVDVCCVEPGYTRTAILANGADGVNHRVKTARQLDIYMHQDTDAAKMRAAIDAYNGNQPGDVVKCAKVIVDVLTKEGVAKGRAVPVRLVLGSDCLEVVRAKSVFNIQVSAQSAVGGSVAVTNSIGAEAWHPHATHHQARVPHAHSICTRKQRAVHHFHQCRPAESSRTPAYTKCINRDIHRPTMNPTNTKPDTPSMHEHVQAPVTPPSPVTPPDSPHRGPKSQRSLSQGSAGSTQSARSRQEYLDSLVPPTKEEFAHIAETQAKREAEQKRAQRHRQRQSINSILGPPSPSRPQPQPQTHHIPLASRLGFGFGRPRGNSDDGLRNRAATVIQRTYRGYRTRREIQGLGIDASTRWTYAVREAQWRDMTTPRARGASITNGVASPERPGTASGRPLSTARQNWKKVSAIARHAGNDLDADTSSSSCSDSDPDSGEQRKEERKRREEAKARRKQTAKMMGLQYFLEMIDLKHRYGSFLRVYHEEWKRAETNENFFYWLDYGEGKNLDIEACPRERLDREQVRYLSREERQYYLVNVDSEGRLCWAKNGARIDTTEKWKDSIHGIVPSDDPTPAYTPLGENQTTLLGDTTTDSSPSPTATTTTTTTFSSSFSSSSITSANATRYASSLPPTAPTKQRISHHLSGATILNKLLRKTVRKNTWIFVADTSFRLYVGIKNSGAFQHSSFLQGSRISAAGLVRVRDGRLTSLSPLSGHYRPPASNFRAFVRALREAGADMSRVSVSKSYAVLVGLEAYAKARGKAGEVLGRVRGRGKGKGLGKGGGGKAGAEEGLVVPEPEPEPGPRVVDAEKRLERGGAASKGEGDDEAQQQEKQQEQQRQQQREEDKLRSENKLAVDVLQKMNLGAKPIEPKGQKGGGDDQ</sequence>
<feature type="compositionally biased region" description="Low complexity" evidence="6">
    <location>
        <begin position="756"/>
        <end position="780"/>
    </location>
</feature>
<keyword evidence="3" id="KW-0963">Cytoplasm</keyword>
<dbReference type="PROSITE" id="PS00061">
    <property type="entry name" value="ADH_SHORT"/>
    <property type="match status" value="1"/>
</dbReference>
<evidence type="ECO:0000256" key="1">
    <source>
        <dbReference type="ARBA" id="ARBA00004123"/>
    </source>
</evidence>
<dbReference type="CDD" id="cd05374">
    <property type="entry name" value="17beta-HSD-like_SDR_c"/>
    <property type="match status" value="1"/>
</dbReference>
<feature type="compositionally biased region" description="Pro residues" evidence="6">
    <location>
        <begin position="380"/>
        <end position="390"/>
    </location>
</feature>
<feature type="compositionally biased region" description="Polar residues" evidence="6">
    <location>
        <begin position="398"/>
        <end position="414"/>
    </location>
</feature>
<dbReference type="GO" id="GO:0005737">
    <property type="term" value="C:cytoplasm"/>
    <property type="evidence" value="ECO:0007669"/>
    <property type="project" value="UniProtKB-SubCell"/>
</dbReference>
<keyword evidence="5" id="KW-0539">Nucleus</keyword>
<protein>
    <submittedName>
        <fullName evidence="7">Uncharacterized protein</fullName>
    </submittedName>
</protein>
<feature type="region of interest" description="Disordered" evidence="6">
    <location>
        <begin position="589"/>
        <end position="627"/>
    </location>
</feature>
<evidence type="ECO:0000256" key="2">
    <source>
        <dbReference type="ARBA" id="ARBA00004496"/>
    </source>
</evidence>
<dbReference type="AlphaFoldDB" id="Q2HD10"/>
<dbReference type="GeneID" id="4388128"/>
<dbReference type="Pfam" id="PF00612">
    <property type="entry name" value="IQ"/>
    <property type="match status" value="1"/>
</dbReference>
<comment type="subcellular location">
    <subcellularLocation>
        <location evidence="2">Cytoplasm</location>
    </subcellularLocation>
    <subcellularLocation>
        <location evidence="1">Nucleus</location>
    </subcellularLocation>
</comment>
<evidence type="ECO:0000256" key="5">
    <source>
        <dbReference type="ARBA" id="ARBA00023242"/>
    </source>
</evidence>
<evidence type="ECO:0000313" key="7">
    <source>
        <dbReference type="EMBL" id="EAQ93659.1"/>
    </source>
</evidence>
<dbReference type="Gene3D" id="3.40.50.720">
    <property type="entry name" value="NAD(P)-binding Rossmann-like Domain"/>
    <property type="match status" value="1"/>
</dbReference>
<dbReference type="InterPro" id="IPR036291">
    <property type="entry name" value="NAD(P)-bd_dom_sf"/>
</dbReference>
<gene>
    <name evidence="7" type="ORF">CHGG_01894</name>
</gene>
<dbReference type="EMBL" id="CH408029">
    <property type="protein sequence ID" value="EAQ93659.1"/>
    <property type="molecule type" value="Genomic_DNA"/>
</dbReference>
<dbReference type="InterPro" id="IPR020904">
    <property type="entry name" value="Sc_DH/Rdtase_CS"/>
</dbReference>
<dbReference type="InterPro" id="IPR002347">
    <property type="entry name" value="SDR_fam"/>
</dbReference>
<evidence type="ECO:0000256" key="6">
    <source>
        <dbReference type="SAM" id="MobiDB-lite"/>
    </source>
</evidence>
<keyword evidence="8" id="KW-1185">Reference proteome</keyword>
<feature type="region of interest" description="Disordered" evidence="6">
    <location>
        <begin position="941"/>
        <end position="1052"/>
    </location>
</feature>
<dbReference type="OrthoDB" id="1274115at2759"/>
<feature type="compositionally biased region" description="Basic and acidic residues" evidence="6">
    <location>
        <begin position="1004"/>
        <end position="1025"/>
    </location>
</feature>
<feature type="compositionally biased region" description="Basic and acidic residues" evidence="6">
    <location>
        <begin position="438"/>
        <end position="447"/>
    </location>
</feature>
<feature type="region of interest" description="Disordered" evidence="6">
    <location>
        <begin position="545"/>
        <end position="575"/>
    </location>
</feature>
<evidence type="ECO:0000313" key="8">
    <source>
        <dbReference type="Proteomes" id="UP000001056"/>
    </source>
</evidence>
<evidence type="ECO:0000256" key="4">
    <source>
        <dbReference type="ARBA" id="ARBA00022857"/>
    </source>
</evidence>
<dbReference type="InterPro" id="IPR000048">
    <property type="entry name" value="IQ_motif_EF-hand-BS"/>
</dbReference>
<evidence type="ECO:0000256" key="3">
    <source>
        <dbReference type="ARBA" id="ARBA00022490"/>
    </source>
</evidence>
<dbReference type="Pfam" id="PF00106">
    <property type="entry name" value="adh_short"/>
    <property type="match status" value="1"/>
</dbReference>
<feature type="region of interest" description="Disordered" evidence="6">
    <location>
        <begin position="438"/>
        <end position="477"/>
    </location>
</feature>
<name>Q2HD10_CHAGB</name>
<keyword evidence="4" id="KW-0521">NADP</keyword>
<dbReference type="Gene3D" id="1.20.5.190">
    <property type="match status" value="1"/>
</dbReference>
<dbReference type="PRINTS" id="PR00081">
    <property type="entry name" value="GDHRDH"/>
</dbReference>
<dbReference type="SUPFAM" id="SSF51735">
    <property type="entry name" value="NAD(P)-binding Rossmann-fold domains"/>
    <property type="match status" value="1"/>
</dbReference>
<feature type="compositionally biased region" description="Basic and acidic residues" evidence="6">
    <location>
        <begin position="609"/>
        <end position="623"/>
    </location>
</feature>
<dbReference type="PANTHER" id="PTHR31250">
    <property type="entry name" value="IQ DOMAIN-CONTAINING PROTEIN IQM3"/>
    <property type="match status" value="1"/>
</dbReference>
<dbReference type="VEuPathDB" id="FungiDB:CHGG_01894"/>
<dbReference type="HOGENOM" id="CLU_290693_0_0_1"/>
<accession>Q2HD10</accession>
<dbReference type="PROSITE" id="PS50096">
    <property type="entry name" value="IQ"/>
    <property type="match status" value="1"/>
</dbReference>
<dbReference type="InterPro" id="IPR044159">
    <property type="entry name" value="IQM"/>
</dbReference>
<dbReference type="eggNOG" id="KOG1205">
    <property type="taxonomic scope" value="Eukaryota"/>
</dbReference>
<dbReference type="RefSeq" id="XP_001221115.1">
    <property type="nucleotide sequence ID" value="XM_001221114.1"/>
</dbReference>
<feature type="region of interest" description="Disordered" evidence="6">
    <location>
        <begin position="742"/>
        <end position="780"/>
    </location>
</feature>